<keyword evidence="2" id="KW-1133">Transmembrane helix</keyword>
<dbReference type="SUPFAM" id="SSF53756">
    <property type="entry name" value="UDP-Glycosyltransferase/glycogen phosphorylase"/>
    <property type="match status" value="1"/>
</dbReference>
<accession>A0A2G1VVG2</accession>
<reference evidence="5 6" key="1">
    <citation type="submission" date="2017-08" db="EMBL/GenBank/DDBJ databases">
        <title>The whole genome shortgun sequences of strain Leeuwenhoekiella nanhaiensis G18 from the South China Sea.</title>
        <authorList>
            <person name="Liu Q."/>
        </authorList>
    </citation>
    <scope>NUCLEOTIDE SEQUENCE [LARGE SCALE GENOMIC DNA]</scope>
    <source>
        <strain evidence="5 6">G18</strain>
    </source>
</reference>
<name>A0A2G1VVG2_9FLAO</name>
<dbReference type="PANTHER" id="PTHR46401:SF2">
    <property type="entry name" value="GLYCOSYLTRANSFERASE WBBK-RELATED"/>
    <property type="match status" value="1"/>
</dbReference>
<organism evidence="5 6">
    <name type="scientific">Leeuwenhoekiella nanhaiensis</name>
    <dbReference type="NCBI Taxonomy" id="1655491"/>
    <lineage>
        <taxon>Bacteria</taxon>
        <taxon>Pseudomonadati</taxon>
        <taxon>Bacteroidota</taxon>
        <taxon>Flavobacteriia</taxon>
        <taxon>Flavobacteriales</taxon>
        <taxon>Flavobacteriaceae</taxon>
        <taxon>Leeuwenhoekiella</taxon>
    </lineage>
</organism>
<evidence type="ECO:0000259" key="4">
    <source>
        <dbReference type="Pfam" id="PF13439"/>
    </source>
</evidence>
<feature type="domain" description="Glycosyl transferase family 1" evidence="3">
    <location>
        <begin position="183"/>
        <end position="331"/>
    </location>
</feature>
<evidence type="ECO:0000256" key="2">
    <source>
        <dbReference type="SAM" id="Phobius"/>
    </source>
</evidence>
<dbReference type="CDD" id="cd03801">
    <property type="entry name" value="GT4_PimA-like"/>
    <property type="match status" value="1"/>
</dbReference>
<sequence>MAGSKQKTLILSLARRNSQPLYALNIARKLPEGSFDLMTSKQSTYDCNRFKNCFSIYTYTNTRTFFLSSIFLLPLQFIMLLPKLVRSYDRLYLPYGHFWDLPFILLFKILRKPIIYTVHDGILHQGEGHTAVQYLENFRIKRADHLIFLTHFVEQEIKNQFNRSVPSSVIPHGSLVAHFDFPPKLETDETRILFLGRISRYKGVELLLEAFEESQLPNTRLIIAGEPIYPFKAKELKAVDYHLEYLSEAKIAALLQNADILVLPYLEGTQSGVVSLGISAGLPMICTRVGGLPEQLEEEECIWIEPNKKDLKEALKTMVTDAELRAKLREKMSFKNQDLSKNQLAELKHLILGRTPSH</sequence>
<dbReference type="InterPro" id="IPR001296">
    <property type="entry name" value="Glyco_trans_1"/>
</dbReference>
<keyword evidence="2" id="KW-0472">Membrane</keyword>
<evidence type="ECO:0000259" key="3">
    <source>
        <dbReference type="Pfam" id="PF00534"/>
    </source>
</evidence>
<evidence type="ECO:0000313" key="6">
    <source>
        <dbReference type="Proteomes" id="UP000229433"/>
    </source>
</evidence>
<dbReference type="OrthoDB" id="9771846at2"/>
<keyword evidence="2" id="KW-0812">Transmembrane</keyword>
<feature type="transmembrane region" description="Helical" evidence="2">
    <location>
        <begin position="65"/>
        <end position="85"/>
    </location>
</feature>
<dbReference type="AlphaFoldDB" id="A0A2G1VVG2"/>
<comment type="caution">
    <text evidence="5">The sequence shown here is derived from an EMBL/GenBank/DDBJ whole genome shotgun (WGS) entry which is preliminary data.</text>
</comment>
<feature type="domain" description="Glycosyltransferase subfamily 4-like N-terminal" evidence="4">
    <location>
        <begin position="62"/>
        <end position="173"/>
    </location>
</feature>
<dbReference type="Gene3D" id="3.40.50.2000">
    <property type="entry name" value="Glycogen Phosphorylase B"/>
    <property type="match status" value="2"/>
</dbReference>
<proteinExistence type="predicted"/>
<evidence type="ECO:0000313" key="5">
    <source>
        <dbReference type="EMBL" id="PHQ30756.1"/>
    </source>
</evidence>
<evidence type="ECO:0008006" key="7">
    <source>
        <dbReference type="Google" id="ProtNLM"/>
    </source>
</evidence>
<dbReference type="GO" id="GO:0009103">
    <property type="term" value="P:lipopolysaccharide biosynthetic process"/>
    <property type="evidence" value="ECO:0007669"/>
    <property type="project" value="TreeGrafter"/>
</dbReference>
<dbReference type="RefSeq" id="WP_099644297.1">
    <property type="nucleotide sequence ID" value="NZ_KZ319287.1"/>
</dbReference>
<evidence type="ECO:0000256" key="1">
    <source>
        <dbReference type="ARBA" id="ARBA00022679"/>
    </source>
</evidence>
<keyword evidence="1" id="KW-0808">Transferase</keyword>
<keyword evidence="6" id="KW-1185">Reference proteome</keyword>
<dbReference type="Pfam" id="PF00534">
    <property type="entry name" value="Glycos_transf_1"/>
    <property type="match status" value="1"/>
</dbReference>
<dbReference type="EMBL" id="NQXA01000001">
    <property type="protein sequence ID" value="PHQ30756.1"/>
    <property type="molecule type" value="Genomic_DNA"/>
</dbReference>
<gene>
    <name evidence="5" type="ORF">CJ305_00570</name>
</gene>
<protein>
    <recommendedName>
        <fullName evidence="7">Glycosyl transferase family 1 domain-containing protein</fullName>
    </recommendedName>
</protein>
<dbReference type="Pfam" id="PF13439">
    <property type="entry name" value="Glyco_transf_4"/>
    <property type="match status" value="1"/>
</dbReference>
<dbReference type="GO" id="GO:0016757">
    <property type="term" value="F:glycosyltransferase activity"/>
    <property type="evidence" value="ECO:0007669"/>
    <property type="project" value="InterPro"/>
</dbReference>
<dbReference type="PANTHER" id="PTHR46401">
    <property type="entry name" value="GLYCOSYLTRANSFERASE WBBK-RELATED"/>
    <property type="match status" value="1"/>
</dbReference>
<dbReference type="InterPro" id="IPR028098">
    <property type="entry name" value="Glyco_trans_4-like_N"/>
</dbReference>
<dbReference type="Proteomes" id="UP000229433">
    <property type="component" value="Unassembled WGS sequence"/>
</dbReference>